<organism evidence="11 12">
    <name type="scientific">Syncephalis pseudoplumigaleata</name>
    <dbReference type="NCBI Taxonomy" id="1712513"/>
    <lineage>
        <taxon>Eukaryota</taxon>
        <taxon>Fungi</taxon>
        <taxon>Fungi incertae sedis</taxon>
        <taxon>Zoopagomycota</taxon>
        <taxon>Zoopagomycotina</taxon>
        <taxon>Zoopagomycetes</taxon>
        <taxon>Zoopagales</taxon>
        <taxon>Piptocephalidaceae</taxon>
        <taxon>Syncephalis</taxon>
    </lineage>
</organism>
<keyword evidence="6" id="KW-0808">Transferase</keyword>
<dbReference type="EMBL" id="KZ990951">
    <property type="protein sequence ID" value="RKP23459.1"/>
    <property type="molecule type" value="Genomic_DNA"/>
</dbReference>
<evidence type="ECO:0000313" key="11">
    <source>
        <dbReference type="EMBL" id="RKP23459.1"/>
    </source>
</evidence>
<keyword evidence="12" id="KW-1185">Reference proteome</keyword>
<proteinExistence type="inferred from homology"/>
<comment type="similarity">
    <text evidence="4">Belongs to the HMBS family.</text>
</comment>
<keyword evidence="7" id="KW-0627">Porphyrin biosynthesis</keyword>
<dbReference type="NCBIfam" id="TIGR00212">
    <property type="entry name" value="hemC"/>
    <property type="match status" value="1"/>
</dbReference>
<feature type="domain" description="Porphobilinogen deaminase N-terminal" evidence="10">
    <location>
        <begin position="32"/>
        <end position="235"/>
    </location>
</feature>
<dbReference type="PANTHER" id="PTHR11557:SF0">
    <property type="entry name" value="PORPHOBILINOGEN DEAMINASE"/>
    <property type="match status" value="1"/>
</dbReference>
<evidence type="ECO:0000256" key="1">
    <source>
        <dbReference type="ARBA" id="ARBA00001916"/>
    </source>
</evidence>
<name>A0A4V1J113_9FUNG</name>
<evidence type="ECO:0000313" key="12">
    <source>
        <dbReference type="Proteomes" id="UP000278143"/>
    </source>
</evidence>
<comment type="cofactor">
    <cofactor evidence="1">
        <name>dipyrromethane</name>
        <dbReference type="ChEBI" id="CHEBI:60342"/>
    </cofactor>
</comment>
<dbReference type="Pfam" id="PF01379">
    <property type="entry name" value="Porphobil_deam"/>
    <property type="match status" value="1"/>
</dbReference>
<dbReference type="AlphaFoldDB" id="A0A4V1J113"/>
<feature type="non-terminal residue" evidence="11">
    <location>
        <position position="235"/>
    </location>
</feature>
<dbReference type="GO" id="GO:0005737">
    <property type="term" value="C:cytoplasm"/>
    <property type="evidence" value="ECO:0007669"/>
    <property type="project" value="TreeGrafter"/>
</dbReference>
<evidence type="ECO:0000256" key="8">
    <source>
        <dbReference type="ARBA" id="ARBA00033064"/>
    </source>
</evidence>
<dbReference type="Gene3D" id="3.40.190.10">
    <property type="entry name" value="Periplasmic binding protein-like II"/>
    <property type="match status" value="2"/>
</dbReference>
<dbReference type="PRINTS" id="PR00151">
    <property type="entry name" value="PORPHBDMNASE"/>
</dbReference>
<dbReference type="SUPFAM" id="SSF53850">
    <property type="entry name" value="Periplasmic binding protein-like II"/>
    <property type="match status" value="1"/>
</dbReference>
<reference evidence="12" key="1">
    <citation type="journal article" date="2018" name="Nat. Microbiol.">
        <title>Leveraging single-cell genomics to expand the fungal tree of life.</title>
        <authorList>
            <person name="Ahrendt S.R."/>
            <person name="Quandt C.A."/>
            <person name="Ciobanu D."/>
            <person name="Clum A."/>
            <person name="Salamov A."/>
            <person name="Andreopoulos B."/>
            <person name="Cheng J.F."/>
            <person name="Woyke T."/>
            <person name="Pelin A."/>
            <person name="Henrissat B."/>
            <person name="Reynolds N.K."/>
            <person name="Benny G.L."/>
            <person name="Smith M.E."/>
            <person name="James T.Y."/>
            <person name="Grigoriev I.V."/>
        </authorList>
    </citation>
    <scope>NUCLEOTIDE SEQUENCE [LARGE SCALE GENOMIC DNA]</scope>
    <source>
        <strain evidence="12">Benny S71-1</strain>
    </source>
</reference>
<dbReference type="FunFam" id="3.40.190.10:FF:000004">
    <property type="entry name" value="Porphobilinogen deaminase"/>
    <property type="match status" value="1"/>
</dbReference>
<dbReference type="EC" id="2.5.1.61" evidence="5"/>
<accession>A0A4V1J113</accession>
<evidence type="ECO:0000256" key="4">
    <source>
        <dbReference type="ARBA" id="ARBA00005638"/>
    </source>
</evidence>
<dbReference type="PANTHER" id="PTHR11557">
    <property type="entry name" value="PORPHOBILINOGEN DEAMINASE"/>
    <property type="match status" value="1"/>
</dbReference>
<dbReference type="OrthoDB" id="564646at2759"/>
<dbReference type="GO" id="GO:0006783">
    <property type="term" value="P:heme biosynthetic process"/>
    <property type="evidence" value="ECO:0007669"/>
    <property type="project" value="TreeGrafter"/>
</dbReference>
<dbReference type="Proteomes" id="UP000278143">
    <property type="component" value="Unassembled WGS sequence"/>
</dbReference>
<gene>
    <name evidence="11" type="ORF">SYNPS1DRAFT_18573</name>
</gene>
<dbReference type="GO" id="GO:0004418">
    <property type="term" value="F:hydroxymethylbilane synthase activity"/>
    <property type="evidence" value="ECO:0007669"/>
    <property type="project" value="UniProtKB-EC"/>
</dbReference>
<comment type="function">
    <text evidence="2">Tetrapolymerization of the monopyrrole PBG into the hydroxymethylbilane pre-uroporphyrinogen in several discrete steps.</text>
</comment>
<evidence type="ECO:0000256" key="7">
    <source>
        <dbReference type="ARBA" id="ARBA00023244"/>
    </source>
</evidence>
<sequence length="235" mass="25585">MTDPYAPVGLPEADAPEEIAQLRAQHPATTFVVGSRKSQLALVQTEHVRSVLRAAHTEQSLQLPLTTMTTTGDHILDRPLATIGEKSLFTKELEVALLDGSVDLVVHSLKDLPTTLPDGLDIGAVLVREDPRDAIVLRKDLVDTELGARMAKEGLAALPAGARIGTSSVRRRAQLKRAFPQLVFSDVRGNLNTRLRKLDTLRDEAEKENEGEEEEEGEHAYTTLILAAAGLHRLG</sequence>
<evidence type="ECO:0000256" key="9">
    <source>
        <dbReference type="SAM" id="Coils"/>
    </source>
</evidence>
<evidence type="ECO:0000256" key="6">
    <source>
        <dbReference type="ARBA" id="ARBA00022679"/>
    </source>
</evidence>
<evidence type="ECO:0000259" key="10">
    <source>
        <dbReference type="Pfam" id="PF01379"/>
    </source>
</evidence>
<protein>
    <recommendedName>
        <fullName evidence="5">hydroxymethylbilane synthase</fullName>
        <ecNumber evidence="5">2.5.1.61</ecNumber>
    </recommendedName>
    <alternativeName>
        <fullName evidence="8">Hydroxymethylbilane synthase</fullName>
    </alternativeName>
</protein>
<comment type="pathway">
    <text evidence="3">Porphyrin-containing compound metabolism; protoporphyrin-IX biosynthesis; coproporphyrinogen-III from 5-aminolevulinate: step 2/4.</text>
</comment>
<evidence type="ECO:0000256" key="3">
    <source>
        <dbReference type="ARBA" id="ARBA00004735"/>
    </source>
</evidence>
<keyword evidence="9" id="KW-0175">Coiled coil</keyword>
<evidence type="ECO:0000256" key="5">
    <source>
        <dbReference type="ARBA" id="ARBA00012655"/>
    </source>
</evidence>
<dbReference type="InterPro" id="IPR000860">
    <property type="entry name" value="HemC"/>
</dbReference>
<evidence type="ECO:0000256" key="2">
    <source>
        <dbReference type="ARBA" id="ARBA00002869"/>
    </source>
</evidence>
<dbReference type="InterPro" id="IPR022417">
    <property type="entry name" value="Porphobilin_deaminase_N"/>
</dbReference>
<feature type="coiled-coil region" evidence="9">
    <location>
        <begin position="188"/>
        <end position="218"/>
    </location>
</feature>